<proteinExistence type="predicted"/>
<reference evidence="1 2" key="1">
    <citation type="submission" date="2017-09" db="EMBL/GenBank/DDBJ databases">
        <authorList>
            <consortium name="International Durum Wheat Genome Sequencing Consortium (IDWGSC)"/>
            <person name="Milanesi L."/>
        </authorList>
    </citation>
    <scope>NUCLEOTIDE SEQUENCE [LARGE SCALE GENOMIC DNA]</scope>
    <source>
        <strain evidence="2">cv. Svevo</strain>
    </source>
</reference>
<name>A0A9R1Q815_TRITD</name>
<evidence type="ECO:0000313" key="1">
    <source>
        <dbReference type="EMBL" id="VAH72217.1"/>
    </source>
</evidence>
<gene>
    <name evidence="1" type="ORF">TRITD_3Bv1G021520</name>
</gene>
<evidence type="ECO:0000313" key="2">
    <source>
        <dbReference type="Proteomes" id="UP000324705"/>
    </source>
</evidence>
<dbReference type="AlphaFoldDB" id="A0A9R1Q815"/>
<keyword evidence="2" id="KW-1185">Reference proteome</keyword>
<accession>A0A9R1Q815</accession>
<dbReference type="Gramene" id="TRITD3Bv1G021520.1">
    <property type="protein sequence ID" value="TRITD3Bv1G021520.1"/>
    <property type="gene ID" value="TRITD3Bv1G021520"/>
</dbReference>
<sequence length="134" mass="14586">MASSTHASTPRGGSCCPRVTAFTLLTLPFLSDSSYVLDSADGLLLLQRKSQVTSAIRVIHTFTGDFVEQPLLMSLIDPPRLDHHALSSYLLPPRLIATCPTGKISGMFYMEECVSEILVIGHDANPLFKGHMLV</sequence>
<protein>
    <submittedName>
        <fullName evidence="1">Uncharacterized protein</fullName>
    </submittedName>
</protein>
<organism evidence="1 2">
    <name type="scientific">Triticum turgidum subsp. durum</name>
    <name type="common">Durum wheat</name>
    <name type="synonym">Triticum durum</name>
    <dbReference type="NCBI Taxonomy" id="4567"/>
    <lineage>
        <taxon>Eukaryota</taxon>
        <taxon>Viridiplantae</taxon>
        <taxon>Streptophyta</taxon>
        <taxon>Embryophyta</taxon>
        <taxon>Tracheophyta</taxon>
        <taxon>Spermatophyta</taxon>
        <taxon>Magnoliopsida</taxon>
        <taxon>Liliopsida</taxon>
        <taxon>Poales</taxon>
        <taxon>Poaceae</taxon>
        <taxon>BOP clade</taxon>
        <taxon>Pooideae</taxon>
        <taxon>Triticodae</taxon>
        <taxon>Triticeae</taxon>
        <taxon>Triticinae</taxon>
        <taxon>Triticum</taxon>
    </lineage>
</organism>
<dbReference type="Proteomes" id="UP000324705">
    <property type="component" value="Chromosome 3B"/>
</dbReference>
<dbReference type="EMBL" id="LT934116">
    <property type="protein sequence ID" value="VAH72217.1"/>
    <property type="molecule type" value="Genomic_DNA"/>
</dbReference>